<evidence type="ECO:0000256" key="4">
    <source>
        <dbReference type="ARBA" id="ARBA00023136"/>
    </source>
</evidence>
<dbReference type="Proteomes" id="UP000014760">
    <property type="component" value="Unassembled WGS sequence"/>
</dbReference>
<reference evidence="8" key="3">
    <citation type="submission" date="2015-06" db="UniProtKB">
        <authorList>
            <consortium name="EnsemblMetazoa"/>
        </authorList>
    </citation>
    <scope>IDENTIFICATION</scope>
</reference>
<dbReference type="InterPro" id="IPR018499">
    <property type="entry name" value="Tetraspanin/Peripherin"/>
</dbReference>
<protein>
    <recommendedName>
        <fullName evidence="10">Tetraspanin</fullName>
    </recommendedName>
</protein>
<dbReference type="InterPro" id="IPR008952">
    <property type="entry name" value="Tetraspanin_EC2_sf"/>
</dbReference>
<name>R7TM27_CAPTE</name>
<feature type="transmembrane region" description="Helical" evidence="6">
    <location>
        <begin position="87"/>
        <end position="108"/>
    </location>
</feature>
<reference evidence="7 9" key="2">
    <citation type="journal article" date="2013" name="Nature">
        <title>Insights into bilaterian evolution from three spiralian genomes.</title>
        <authorList>
            <person name="Simakov O."/>
            <person name="Marletaz F."/>
            <person name="Cho S.J."/>
            <person name="Edsinger-Gonzales E."/>
            <person name="Havlak P."/>
            <person name="Hellsten U."/>
            <person name="Kuo D.H."/>
            <person name="Larsson T."/>
            <person name="Lv J."/>
            <person name="Arendt D."/>
            <person name="Savage R."/>
            <person name="Osoegawa K."/>
            <person name="de Jong P."/>
            <person name="Grimwood J."/>
            <person name="Chapman J.A."/>
            <person name="Shapiro H."/>
            <person name="Aerts A."/>
            <person name="Otillar R.P."/>
            <person name="Terry A.Y."/>
            <person name="Boore J.L."/>
            <person name="Grigoriev I.V."/>
            <person name="Lindberg D.R."/>
            <person name="Seaver E.C."/>
            <person name="Weisblat D.A."/>
            <person name="Putnam N.H."/>
            <person name="Rokhsar D.S."/>
        </authorList>
    </citation>
    <scope>NUCLEOTIDE SEQUENCE</scope>
    <source>
        <strain evidence="7 9">I ESC-2004</strain>
    </source>
</reference>
<evidence type="ECO:0000256" key="3">
    <source>
        <dbReference type="ARBA" id="ARBA00022989"/>
    </source>
</evidence>
<gene>
    <name evidence="7" type="ORF">CAPTEDRAFT_225211</name>
</gene>
<organism evidence="7">
    <name type="scientific">Capitella teleta</name>
    <name type="common">Polychaete worm</name>
    <dbReference type="NCBI Taxonomy" id="283909"/>
    <lineage>
        <taxon>Eukaryota</taxon>
        <taxon>Metazoa</taxon>
        <taxon>Spiralia</taxon>
        <taxon>Lophotrochozoa</taxon>
        <taxon>Annelida</taxon>
        <taxon>Polychaeta</taxon>
        <taxon>Sedentaria</taxon>
        <taxon>Scolecida</taxon>
        <taxon>Capitellidae</taxon>
        <taxon>Capitella</taxon>
    </lineage>
</organism>
<dbReference type="AlphaFoldDB" id="R7TM27"/>
<dbReference type="GO" id="GO:0016020">
    <property type="term" value="C:membrane"/>
    <property type="evidence" value="ECO:0007669"/>
    <property type="project" value="UniProtKB-SubCell"/>
</dbReference>
<evidence type="ECO:0000256" key="6">
    <source>
        <dbReference type="SAM" id="Phobius"/>
    </source>
</evidence>
<keyword evidence="3 6" id="KW-1133">Transmembrane helix</keyword>
<evidence type="ECO:0008006" key="10">
    <source>
        <dbReference type="Google" id="ProtNLM"/>
    </source>
</evidence>
<dbReference type="Pfam" id="PF00335">
    <property type="entry name" value="Tetraspanin"/>
    <property type="match status" value="1"/>
</dbReference>
<evidence type="ECO:0000256" key="1">
    <source>
        <dbReference type="ARBA" id="ARBA00004141"/>
    </source>
</evidence>
<dbReference type="SUPFAM" id="SSF48652">
    <property type="entry name" value="Tetraspanin"/>
    <property type="match status" value="1"/>
</dbReference>
<dbReference type="Gene3D" id="1.10.1450.10">
    <property type="entry name" value="Tetraspanin"/>
    <property type="match status" value="1"/>
</dbReference>
<dbReference type="OrthoDB" id="9972904at2759"/>
<sequence>MARYPNESCMKICFIFWMIISCLFASTAAYFAYLNQIDQPVQEVSDYVFGWLNTWLSATSWSCLFCGILGPTIITMAFLIEIRVVACLIGTLLLILFCVPSFVLYSYVHFQLRPMVVTPEPVGNVTYATQLSNNTLLSIEEGMYRALDKYVTHSSKSGEAGDDWDWVQRNMVCCGVHGPDDWQRQWIQLQESLTETTKAYDEYAPAMAVSCCAHGYRVREMMARELCYETRSQGCFAKVVDEIENVVIRMKVRSLIGLSLMACWAVVSCSLSFFWLCVTITAEMPTSRKKRRSREAWEPETTPPMGHTSLLEKKSFPKSTPNGKPTMKVSKVNVEDGAEWAAA</sequence>
<evidence type="ECO:0000256" key="2">
    <source>
        <dbReference type="ARBA" id="ARBA00022692"/>
    </source>
</evidence>
<feature type="transmembrane region" description="Helical" evidence="6">
    <location>
        <begin position="255"/>
        <end position="282"/>
    </location>
</feature>
<evidence type="ECO:0000313" key="7">
    <source>
        <dbReference type="EMBL" id="ELT94868.1"/>
    </source>
</evidence>
<reference evidence="9" key="1">
    <citation type="submission" date="2012-12" db="EMBL/GenBank/DDBJ databases">
        <authorList>
            <person name="Hellsten U."/>
            <person name="Grimwood J."/>
            <person name="Chapman J.A."/>
            <person name="Shapiro H."/>
            <person name="Aerts A."/>
            <person name="Otillar R.P."/>
            <person name="Terry A.Y."/>
            <person name="Boore J.L."/>
            <person name="Simakov O."/>
            <person name="Marletaz F."/>
            <person name="Cho S.-J."/>
            <person name="Edsinger-Gonzales E."/>
            <person name="Havlak P."/>
            <person name="Kuo D.-H."/>
            <person name="Larsson T."/>
            <person name="Lv J."/>
            <person name="Arendt D."/>
            <person name="Savage R."/>
            <person name="Osoegawa K."/>
            <person name="de Jong P."/>
            <person name="Lindberg D.R."/>
            <person name="Seaver E.C."/>
            <person name="Weisblat D.A."/>
            <person name="Putnam N.H."/>
            <person name="Grigoriev I.V."/>
            <person name="Rokhsar D.S."/>
        </authorList>
    </citation>
    <scope>NUCLEOTIDE SEQUENCE</scope>
    <source>
        <strain evidence="9">I ESC-2004</strain>
    </source>
</reference>
<feature type="region of interest" description="Disordered" evidence="5">
    <location>
        <begin position="288"/>
        <end position="331"/>
    </location>
</feature>
<dbReference type="EMBL" id="KB309292">
    <property type="protein sequence ID" value="ELT94868.1"/>
    <property type="molecule type" value="Genomic_DNA"/>
</dbReference>
<feature type="transmembrane region" description="Helical" evidence="6">
    <location>
        <begin position="54"/>
        <end position="80"/>
    </location>
</feature>
<dbReference type="PROSITE" id="PS51257">
    <property type="entry name" value="PROKAR_LIPOPROTEIN"/>
    <property type="match status" value="1"/>
</dbReference>
<dbReference type="HOGENOM" id="CLU_809515_0_0_1"/>
<comment type="subcellular location">
    <subcellularLocation>
        <location evidence="1">Membrane</location>
        <topology evidence="1">Multi-pass membrane protein</topology>
    </subcellularLocation>
</comment>
<keyword evidence="2 6" id="KW-0812">Transmembrane</keyword>
<keyword evidence="9" id="KW-1185">Reference proteome</keyword>
<evidence type="ECO:0000313" key="8">
    <source>
        <dbReference type="EnsemblMetazoa" id="CapteP225211"/>
    </source>
</evidence>
<evidence type="ECO:0000256" key="5">
    <source>
        <dbReference type="SAM" id="MobiDB-lite"/>
    </source>
</evidence>
<proteinExistence type="predicted"/>
<evidence type="ECO:0000313" key="9">
    <source>
        <dbReference type="Proteomes" id="UP000014760"/>
    </source>
</evidence>
<dbReference type="EnsemblMetazoa" id="CapteT225211">
    <property type="protein sequence ID" value="CapteP225211"/>
    <property type="gene ID" value="CapteG225211"/>
</dbReference>
<keyword evidence="4 6" id="KW-0472">Membrane</keyword>
<accession>R7TM27</accession>
<feature type="transmembrane region" description="Helical" evidence="6">
    <location>
        <begin position="12"/>
        <end position="34"/>
    </location>
</feature>
<dbReference type="EMBL" id="AMQN01002469">
    <property type="status" value="NOT_ANNOTATED_CDS"/>
    <property type="molecule type" value="Genomic_DNA"/>
</dbReference>